<dbReference type="InterPro" id="IPR022790">
    <property type="entry name" value="GH26_dom"/>
</dbReference>
<comment type="caution">
    <text evidence="7">The sequence shown here is derived from an EMBL/GenBank/DDBJ whole genome shotgun (WGS) entry which is preliminary data.</text>
</comment>
<dbReference type="RefSeq" id="WP_212216598.1">
    <property type="nucleotide sequence ID" value="NZ_JAGUCO010000010.1"/>
</dbReference>
<comment type="subcellular location">
    <subcellularLocation>
        <location evidence="4">Secreted</location>
    </subcellularLocation>
</comment>
<reference evidence="7 8" key="1">
    <citation type="journal article" date="2015" name="Int. J. Syst. Evol. Microbiol.">
        <title>Carboxylicivirga linearis sp. nov., isolated from a sea cucumber culture pond.</title>
        <authorList>
            <person name="Wang F.Q."/>
            <person name="Zhou Y.X."/>
            <person name="Lin X.Z."/>
            <person name="Chen G.J."/>
            <person name="Du Z.J."/>
        </authorList>
    </citation>
    <scope>NUCLEOTIDE SEQUENCE [LARGE SCALE GENOMIC DNA]</scope>
    <source>
        <strain evidence="7 8">FB218</strain>
    </source>
</reference>
<feature type="active site" description="Proton donor" evidence="5">
    <location>
        <position position="185"/>
    </location>
</feature>
<organism evidence="7 8">
    <name type="scientific">Carboxylicivirga linearis</name>
    <dbReference type="NCBI Taxonomy" id="1628157"/>
    <lineage>
        <taxon>Bacteria</taxon>
        <taxon>Pseudomonadati</taxon>
        <taxon>Bacteroidota</taxon>
        <taxon>Bacteroidia</taxon>
        <taxon>Marinilabiliales</taxon>
        <taxon>Marinilabiliaceae</taxon>
        <taxon>Carboxylicivirga</taxon>
    </lineage>
</organism>
<keyword evidence="4" id="KW-0964">Secreted</keyword>
<dbReference type="PROSITE" id="PS51257">
    <property type="entry name" value="PROKAR_LIPOPROTEIN"/>
    <property type="match status" value="1"/>
</dbReference>
<dbReference type="InterPro" id="IPR016714">
    <property type="entry name" value="MANB/E"/>
</dbReference>
<keyword evidence="3 4" id="KW-0326">Glycosidase</keyword>
<protein>
    <recommendedName>
        <fullName evidence="4">Mannan endo-1,4-beta-mannosidase</fullName>
        <ecNumber evidence="4">3.2.1.78</ecNumber>
    </recommendedName>
</protein>
<evidence type="ECO:0000259" key="6">
    <source>
        <dbReference type="PROSITE" id="PS51764"/>
    </source>
</evidence>
<evidence type="ECO:0000256" key="4">
    <source>
        <dbReference type="PIRNR" id="PIRNR018168"/>
    </source>
</evidence>
<proteinExistence type="inferred from homology"/>
<dbReference type="EMBL" id="JAGUCO010000010">
    <property type="protein sequence ID" value="MBS2099354.1"/>
    <property type="molecule type" value="Genomic_DNA"/>
</dbReference>
<dbReference type="PROSITE" id="PS51764">
    <property type="entry name" value="GH26"/>
    <property type="match status" value="1"/>
</dbReference>
<keyword evidence="2 4" id="KW-0378">Hydrolase</keyword>
<evidence type="ECO:0000256" key="2">
    <source>
        <dbReference type="ARBA" id="ARBA00022801"/>
    </source>
</evidence>
<dbReference type="EC" id="3.2.1.78" evidence="4"/>
<evidence type="ECO:0000313" key="8">
    <source>
        <dbReference type="Proteomes" id="UP000708576"/>
    </source>
</evidence>
<comment type="similarity">
    <text evidence="1 4 5">Belongs to the glycosyl hydrolase 26 family.</text>
</comment>
<sequence>MMKCIYRISYALIIVGLFSACNNQKSKELSGKEQLIDVLRSVKGKGILFGHQDDLAYGINWKYVDGQSDVKRVAGDYPALFGWELGGLERGDAVNLDSVPFDTMRRLALTAYQKGGINSFSWHPYSVVNGENSWNTDTTVVKYIIPGGDKHEAFVHQLDKIADFLNSIKTENGEKIPFIFRPWHEMDGGWFWWGSKSCTPDEFKQLFQFTIDYLRNEKGVDQMVVAYSPDCSFTSLNQYLTWYPGDEYIDVVGVDNYYDLRVGGDVQAAINKLHIVIDYANQNGKISALTESGIENVADSTWYVQKLGVVLNDDKVAANISYAMVWRNDPDVHFFFPYPGHPGAKYAKELLNQDHIWLLNDLVALEKK</sequence>
<comment type="catalytic activity">
    <reaction evidence="4">
        <text>Random hydrolysis of (1-&gt;4)-beta-D-mannosidic linkages in mannans, galactomannans and glucomannans.</text>
        <dbReference type="EC" id="3.2.1.78"/>
    </reaction>
</comment>
<name>A0ABS5JY01_9BACT</name>
<dbReference type="SUPFAM" id="SSF51445">
    <property type="entry name" value="(Trans)glycosidases"/>
    <property type="match status" value="1"/>
</dbReference>
<feature type="active site" description="Nucleophile" evidence="5">
    <location>
        <position position="291"/>
    </location>
</feature>
<dbReference type="PANTHER" id="PTHR40079">
    <property type="entry name" value="MANNAN ENDO-1,4-BETA-MANNOSIDASE E-RELATED"/>
    <property type="match status" value="1"/>
</dbReference>
<dbReference type="InterPro" id="IPR000805">
    <property type="entry name" value="Glyco_hydro_26"/>
</dbReference>
<dbReference type="PIRSF" id="PIRSF018168">
    <property type="entry name" value="Mannan-1_4-beta-mannosidase"/>
    <property type="match status" value="1"/>
</dbReference>
<dbReference type="Proteomes" id="UP000708576">
    <property type="component" value="Unassembled WGS sequence"/>
</dbReference>
<dbReference type="InterPro" id="IPR017853">
    <property type="entry name" value="GH"/>
</dbReference>
<keyword evidence="8" id="KW-1185">Reference proteome</keyword>
<evidence type="ECO:0000256" key="3">
    <source>
        <dbReference type="ARBA" id="ARBA00023295"/>
    </source>
</evidence>
<keyword evidence="4" id="KW-0119">Carbohydrate metabolism</keyword>
<dbReference type="Gene3D" id="3.20.20.80">
    <property type="entry name" value="Glycosidases"/>
    <property type="match status" value="1"/>
</dbReference>
<dbReference type="PRINTS" id="PR00739">
    <property type="entry name" value="GLHYDRLASE26"/>
</dbReference>
<feature type="domain" description="GH26" evidence="6">
    <location>
        <begin position="30"/>
        <end position="360"/>
    </location>
</feature>
<accession>A0ABS5JY01</accession>
<evidence type="ECO:0000256" key="1">
    <source>
        <dbReference type="ARBA" id="ARBA00007754"/>
    </source>
</evidence>
<dbReference type="PANTHER" id="PTHR40079:SF4">
    <property type="entry name" value="GH26 DOMAIN-CONTAINING PROTEIN-RELATED"/>
    <property type="match status" value="1"/>
</dbReference>
<evidence type="ECO:0000256" key="5">
    <source>
        <dbReference type="PROSITE-ProRule" id="PRU01100"/>
    </source>
</evidence>
<evidence type="ECO:0000313" key="7">
    <source>
        <dbReference type="EMBL" id="MBS2099354.1"/>
    </source>
</evidence>
<dbReference type="Pfam" id="PF02156">
    <property type="entry name" value="Glyco_hydro_26"/>
    <property type="match status" value="1"/>
</dbReference>
<gene>
    <name evidence="7" type="ORF">KEM10_13755</name>
</gene>